<dbReference type="RefSeq" id="WP_218469946.1">
    <property type="nucleotide sequence ID" value="NZ_BAABJN010000003.1"/>
</dbReference>
<dbReference type="Pfam" id="PF12740">
    <property type="entry name" value="PETase"/>
    <property type="match status" value="1"/>
</dbReference>
<evidence type="ECO:0000256" key="1">
    <source>
        <dbReference type="SAM" id="SignalP"/>
    </source>
</evidence>
<feature type="chain" id="PRO_5045384305" evidence="1">
    <location>
        <begin position="28"/>
        <end position="339"/>
    </location>
</feature>
<sequence length="339" mass="36105">MMRYVAGMRSGAAVFAATMAVSAAVLAAPAAVADHLEPGATAQSVFNKPGPHPVATPVQTNPCQESVFGMFEHIVVHMFGNRDDMTCTQAFPNGLASPIGVNTYYPADIAELPAAPLLVFTSGFGANPGMYDALARQWTSHGFVVVIPYEFFNSLVHVPALGVATAVVANRDPNSPLYNKIDLGRTIFGGHSGGGQAALQAGTVFPGIAPIIDPAMRVLGVLAIEPGPLAVGALVTVPTLFLTGYNDFVVPDFAWVRWWQYNLTFQAPAWIANARGVSHFSPVDGLDNYLSAGTALAWLRYRAFGDDTAEEYFVGPTWRLPADKTYFSVQRNALADALN</sequence>
<accession>A0ABX8RI87</accession>
<dbReference type="InterPro" id="IPR041127">
    <property type="entry name" value="PET_hydrolase/cutinase-like"/>
</dbReference>
<gene>
    <name evidence="3" type="ORF">KV110_26365</name>
</gene>
<keyword evidence="3" id="KW-0378">Hydrolase</keyword>
<dbReference type="PANTHER" id="PTHR33428:SF14">
    <property type="entry name" value="CARBOXYLESTERASE TYPE B DOMAIN-CONTAINING PROTEIN"/>
    <property type="match status" value="1"/>
</dbReference>
<keyword evidence="4" id="KW-1185">Reference proteome</keyword>
<dbReference type="PANTHER" id="PTHR33428">
    <property type="entry name" value="CHLOROPHYLLASE-2, CHLOROPLASTIC"/>
    <property type="match status" value="1"/>
</dbReference>
<dbReference type="EMBL" id="CP078145">
    <property type="protein sequence ID" value="QXN89066.1"/>
    <property type="molecule type" value="Genomic_DNA"/>
</dbReference>
<feature type="signal peptide" evidence="1">
    <location>
        <begin position="1"/>
        <end position="27"/>
    </location>
</feature>
<evidence type="ECO:0000259" key="2">
    <source>
        <dbReference type="Pfam" id="PF12740"/>
    </source>
</evidence>
<dbReference type="GO" id="GO:0016787">
    <property type="term" value="F:hydrolase activity"/>
    <property type="evidence" value="ECO:0007669"/>
    <property type="project" value="UniProtKB-KW"/>
</dbReference>
<name>A0ABX8RI87_NOCIO</name>
<keyword evidence="1" id="KW-0732">Signal</keyword>
<evidence type="ECO:0000313" key="3">
    <source>
        <dbReference type="EMBL" id="QXN89066.1"/>
    </source>
</evidence>
<reference evidence="3 4" key="1">
    <citation type="submission" date="2021-07" db="EMBL/GenBank/DDBJ databases">
        <title>Whole Genome Sequence of Nocardia Iowensis.</title>
        <authorList>
            <person name="Lamm A."/>
            <person name="Collins-Fairclough A.M."/>
            <person name="Bunk B."/>
            <person name="Sproer C."/>
        </authorList>
    </citation>
    <scope>NUCLEOTIDE SEQUENCE [LARGE SCALE GENOMIC DNA]</scope>
    <source>
        <strain evidence="3 4">NRRL 5646</strain>
    </source>
</reference>
<dbReference type="Proteomes" id="UP000694257">
    <property type="component" value="Chromosome"/>
</dbReference>
<proteinExistence type="predicted"/>
<organism evidence="3 4">
    <name type="scientific">Nocardia iowensis</name>
    <dbReference type="NCBI Taxonomy" id="204891"/>
    <lineage>
        <taxon>Bacteria</taxon>
        <taxon>Bacillati</taxon>
        <taxon>Actinomycetota</taxon>
        <taxon>Actinomycetes</taxon>
        <taxon>Mycobacteriales</taxon>
        <taxon>Nocardiaceae</taxon>
        <taxon>Nocardia</taxon>
    </lineage>
</organism>
<evidence type="ECO:0000313" key="4">
    <source>
        <dbReference type="Proteomes" id="UP000694257"/>
    </source>
</evidence>
<protein>
    <submittedName>
        <fullName evidence="3">Alpha/beta hydrolase</fullName>
    </submittedName>
</protein>
<feature type="domain" description="PET hydrolase/cutinase-like" evidence="2">
    <location>
        <begin position="102"/>
        <end position="316"/>
    </location>
</feature>